<dbReference type="AlphaFoldDB" id="X1SBZ3"/>
<evidence type="ECO:0000313" key="3">
    <source>
        <dbReference type="EMBL" id="GAI90537.1"/>
    </source>
</evidence>
<dbReference type="InterPro" id="IPR015421">
    <property type="entry name" value="PyrdxlP-dep_Trfase_major"/>
</dbReference>
<reference evidence="3" key="1">
    <citation type="journal article" date="2014" name="Front. Microbiol.">
        <title>High frequency of phylogenetically diverse reductive dehalogenase-homologous genes in deep subseafloor sedimentary metagenomes.</title>
        <authorList>
            <person name="Kawai M."/>
            <person name="Futagami T."/>
            <person name="Toyoda A."/>
            <person name="Takaki Y."/>
            <person name="Nishi S."/>
            <person name="Hori S."/>
            <person name="Arai W."/>
            <person name="Tsubouchi T."/>
            <person name="Morono Y."/>
            <person name="Uchiyama I."/>
            <person name="Ito T."/>
            <person name="Fujiyama A."/>
            <person name="Inagaki F."/>
            <person name="Takami H."/>
        </authorList>
    </citation>
    <scope>NUCLEOTIDE SEQUENCE</scope>
    <source>
        <strain evidence="3">Expedition CK06-06</strain>
    </source>
</reference>
<protein>
    <recommendedName>
        <fullName evidence="2">Aminotransferase class V domain-containing protein</fullName>
    </recommendedName>
</protein>
<feature type="domain" description="Aminotransferase class V" evidence="2">
    <location>
        <begin position="1"/>
        <end position="213"/>
    </location>
</feature>
<evidence type="ECO:0000259" key="2">
    <source>
        <dbReference type="Pfam" id="PF00266"/>
    </source>
</evidence>
<accession>X1SBZ3</accession>
<dbReference type="Pfam" id="PF00266">
    <property type="entry name" value="Aminotran_5"/>
    <property type="match status" value="1"/>
</dbReference>
<dbReference type="EMBL" id="BARW01017711">
    <property type="protein sequence ID" value="GAI90537.1"/>
    <property type="molecule type" value="Genomic_DNA"/>
</dbReference>
<keyword evidence="1" id="KW-0663">Pyridoxal phosphate</keyword>
<dbReference type="PANTHER" id="PTHR43586:SF8">
    <property type="entry name" value="CYSTEINE DESULFURASE 1, CHLOROPLASTIC"/>
    <property type="match status" value="1"/>
</dbReference>
<evidence type="ECO:0000256" key="1">
    <source>
        <dbReference type="ARBA" id="ARBA00022898"/>
    </source>
</evidence>
<gene>
    <name evidence="3" type="ORF">S12H4_30525</name>
</gene>
<organism evidence="3">
    <name type="scientific">marine sediment metagenome</name>
    <dbReference type="NCBI Taxonomy" id="412755"/>
    <lineage>
        <taxon>unclassified sequences</taxon>
        <taxon>metagenomes</taxon>
        <taxon>ecological metagenomes</taxon>
    </lineage>
</organism>
<name>X1SBZ3_9ZZZZ</name>
<dbReference type="Gene3D" id="3.40.640.10">
    <property type="entry name" value="Type I PLP-dependent aspartate aminotransferase-like (Major domain)"/>
    <property type="match status" value="1"/>
</dbReference>
<sequence length="230" mass="25266">STIYPWQRVSRYVGCEVRLAKADKLGFIDEGELLDLIDERTAIVTVSHVEYKTGQVYDLEAISKKAHYHGGLLIVDATQSAGQIPINVQKMNADAIVASGYKWLCGPFGSAFLYLAPGLQNRLDPGIVGWRSHKDIWDLRADRLEYPNSAKRFEPSTMAYGSVIGLSKAIDFLINIGIEKIYSHNLSLVDVLVTELKSRGGSILLEDAVSRHSSLNLSSPIFLANALASS</sequence>
<dbReference type="InterPro" id="IPR000192">
    <property type="entry name" value="Aminotrans_V_dom"/>
</dbReference>
<dbReference type="SUPFAM" id="SSF53383">
    <property type="entry name" value="PLP-dependent transferases"/>
    <property type="match status" value="1"/>
</dbReference>
<comment type="caution">
    <text evidence="3">The sequence shown here is derived from an EMBL/GenBank/DDBJ whole genome shotgun (WGS) entry which is preliminary data.</text>
</comment>
<proteinExistence type="predicted"/>
<feature type="non-terminal residue" evidence="3">
    <location>
        <position position="1"/>
    </location>
</feature>
<dbReference type="InterPro" id="IPR015424">
    <property type="entry name" value="PyrdxlP-dep_Trfase"/>
</dbReference>
<dbReference type="PANTHER" id="PTHR43586">
    <property type="entry name" value="CYSTEINE DESULFURASE"/>
    <property type="match status" value="1"/>
</dbReference>